<proteinExistence type="predicted"/>
<gene>
    <name evidence="2" type="ORF">S12H4_28856</name>
</gene>
<accession>X1TZ40</accession>
<name>X1TZ40_9ZZZZ</name>
<feature type="coiled-coil region" evidence="1">
    <location>
        <begin position="4"/>
        <end position="45"/>
    </location>
</feature>
<evidence type="ECO:0000313" key="2">
    <source>
        <dbReference type="EMBL" id="GAI92840.1"/>
    </source>
</evidence>
<dbReference type="EMBL" id="BARW01016589">
    <property type="protein sequence ID" value="GAI92840.1"/>
    <property type="molecule type" value="Genomic_DNA"/>
</dbReference>
<protein>
    <submittedName>
        <fullName evidence="2">Uncharacterized protein</fullName>
    </submittedName>
</protein>
<keyword evidence="1" id="KW-0175">Coiled coil</keyword>
<sequence length="192" mass="21034">MAESKLAKEQLKNLKLRNKILKLREKKLQAEIDQIEEMAENYYIEKAIEVAKVLPWKEILLSGVLMYGWKEAGDNKEITVADVLLGIIGGFTLEDALRGGIAANAYAVGYLSSLGVTSLGTSGVLDDVSKLPELVVKSFKGITEREEKLRIQQCRFSGGTWDPDLKKCLPSGTFGQPVLGKGLNGLKIPTNP</sequence>
<evidence type="ECO:0000256" key="1">
    <source>
        <dbReference type="SAM" id="Coils"/>
    </source>
</evidence>
<organism evidence="2">
    <name type="scientific">marine sediment metagenome</name>
    <dbReference type="NCBI Taxonomy" id="412755"/>
    <lineage>
        <taxon>unclassified sequences</taxon>
        <taxon>metagenomes</taxon>
        <taxon>ecological metagenomes</taxon>
    </lineage>
</organism>
<reference evidence="2" key="1">
    <citation type="journal article" date="2014" name="Front. Microbiol.">
        <title>High frequency of phylogenetically diverse reductive dehalogenase-homologous genes in deep subseafloor sedimentary metagenomes.</title>
        <authorList>
            <person name="Kawai M."/>
            <person name="Futagami T."/>
            <person name="Toyoda A."/>
            <person name="Takaki Y."/>
            <person name="Nishi S."/>
            <person name="Hori S."/>
            <person name="Arai W."/>
            <person name="Tsubouchi T."/>
            <person name="Morono Y."/>
            <person name="Uchiyama I."/>
            <person name="Ito T."/>
            <person name="Fujiyama A."/>
            <person name="Inagaki F."/>
            <person name="Takami H."/>
        </authorList>
    </citation>
    <scope>NUCLEOTIDE SEQUENCE</scope>
    <source>
        <strain evidence="2">Expedition CK06-06</strain>
    </source>
</reference>
<comment type="caution">
    <text evidence="2">The sequence shown here is derived from an EMBL/GenBank/DDBJ whole genome shotgun (WGS) entry which is preliminary data.</text>
</comment>
<dbReference type="AlphaFoldDB" id="X1TZ40"/>